<dbReference type="GO" id="GO:0005509">
    <property type="term" value="F:calcium ion binding"/>
    <property type="evidence" value="ECO:0007669"/>
    <property type="project" value="InterPro"/>
</dbReference>
<dbReference type="Proteomes" id="UP001066276">
    <property type="component" value="Chromosome 9"/>
</dbReference>
<feature type="compositionally biased region" description="Polar residues" evidence="1">
    <location>
        <begin position="321"/>
        <end position="330"/>
    </location>
</feature>
<feature type="compositionally biased region" description="Polar residues" evidence="1">
    <location>
        <begin position="339"/>
        <end position="379"/>
    </location>
</feature>
<dbReference type="PANTHER" id="PTHR24114">
    <property type="entry name" value="LEUCINE RICH REPEAT FAMILY PROTEIN"/>
    <property type="match status" value="1"/>
</dbReference>
<name>A0AAV7MM71_PLEWA</name>
<dbReference type="SUPFAM" id="SSF52047">
    <property type="entry name" value="RNI-like"/>
    <property type="match status" value="1"/>
</dbReference>
<dbReference type="InterPro" id="IPR052394">
    <property type="entry name" value="LRR-containing"/>
</dbReference>
<feature type="region of interest" description="Disordered" evidence="1">
    <location>
        <begin position="312"/>
        <end position="434"/>
    </location>
</feature>
<dbReference type="PROSITE" id="PS50222">
    <property type="entry name" value="EF_HAND_2"/>
    <property type="match status" value="2"/>
</dbReference>
<feature type="domain" description="EF-hand" evidence="2">
    <location>
        <begin position="199"/>
        <end position="234"/>
    </location>
</feature>
<sequence length="434" mass="48726">MKGAVAIGAGLKVNGMLRVLNIAFNGFGNEGALALGEALKHNSTLLHLDISNNRINNEGASLLCKGLEVNDTLRILKLSRNPLTVEGAMALLIAVKKNVESKLEELDISNVLVNERFLDMLEETRQIHPALEVSYAGVGGFIAKKPKRRPDPMKTIQNYLDERKLRLWDFFRNMDKDGTMRIPVSEFRRAMQQQSNISLDRSQIDELVQRLDKDGSGVVDYRGLVDTRKQMMRDQRRRLRREESRQKKEKHKSERVLKTFKKAVETVTPRTSVVLSQDPKVLDSQPLEPRSPHRFSATPLNSWYQAEASNTGYRSAPLVSSKGSRYPSTRSEPRMATDTMPSSNLERNSTSEPKLGSKVQTQSRFTTATSGSKAYSSTTEPRDSSDSQRPTRPVLRGVSKSRPPKSHYSTSLPQKKMKSKVKRTVNTGKTDSAV</sequence>
<dbReference type="AlphaFoldDB" id="A0AAV7MM71"/>
<dbReference type="SUPFAM" id="SSF47473">
    <property type="entry name" value="EF-hand"/>
    <property type="match status" value="1"/>
</dbReference>
<gene>
    <name evidence="3" type="ORF">NDU88_002102</name>
</gene>
<feature type="region of interest" description="Disordered" evidence="1">
    <location>
        <begin position="231"/>
        <end position="255"/>
    </location>
</feature>
<feature type="domain" description="EF-hand" evidence="2">
    <location>
        <begin position="162"/>
        <end position="197"/>
    </location>
</feature>
<feature type="region of interest" description="Disordered" evidence="1">
    <location>
        <begin position="277"/>
        <end position="298"/>
    </location>
</feature>
<dbReference type="CDD" id="cd00051">
    <property type="entry name" value="EFh"/>
    <property type="match status" value="1"/>
</dbReference>
<evidence type="ECO:0000313" key="4">
    <source>
        <dbReference type="Proteomes" id="UP001066276"/>
    </source>
</evidence>
<dbReference type="EMBL" id="JANPWB010000013">
    <property type="protein sequence ID" value="KAJ1104693.1"/>
    <property type="molecule type" value="Genomic_DNA"/>
</dbReference>
<keyword evidence="4" id="KW-1185">Reference proteome</keyword>
<feature type="compositionally biased region" description="Polar residues" evidence="1">
    <location>
        <begin position="424"/>
        <end position="434"/>
    </location>
</feature>
<dbReference type="InterPro" id="IPR032675">
    <property type="entry name" value="LRR_dom_sf"/>
</dbReference>
<dbReference type="Gene3D" id="3.80.10.10">
    <property type="entry name" value="Ribonuclease Inhibitor"/>
    <property type="match status" value="1"/>
</dbReference>
<evidence type="ECO:0000313" key="3">
    <source>
        <dbReference type="EMBL" id="KAJ1104693.1"/>
    </source>
</evidence>
<comment type="caution">
    <text evidence="3">The sequence shown here is derived from an EMBL/GenBank/DDBJ whole genome shotgun (WGS) entry which is preliminary data.</text>
</comment>
<dbReference type="InterPro" id="IPR001611">
    <property type="entry name" value="Leu-rich_rpt"/>
</dbReference>
<dbReference type="Pfam" id="PF13499">
    <property type="entry name" value="EF-hand_7"/>
    <property type="match status" value="1"/>
</dbReference>
<dbReference type="Gene3D" id="1.10.238.10">
    <property type="entry name" value="EF-hand"/>
    <property type="match status" value="1"/>
</dbReference>
<dbReference type="SMART" id="SM00368">
    <property type="entry name" value="LRR_RI"/>
    <property type="match status" value="3"/>
</dbReference>
<dbReference type="InterPro" id="IPR002048">
    <property type="entry name" value="EF_hand_dom"/>
</dbReference>
<dbReference type="PANTHER" id="PTHR24114:SF49">
    <property type="entry name" value="LEUCINE-RICH REPEAT-CONTAINING PROTEIN 74A"/>
    <property type="match status" value="1"/>
</dbReference>
<protein>
    <recommendedName>
        <fullName evidence="2">EF-hand domain-containing protein</fullName>
    </recommendedName>
</protein>
<dbReference type="InterPro" id="IPR011992">
    <property type="entry name" value="EF-hand-dom_pair"/>
</dbReference>
<dbReference type="Pfam" id="PF13516">
    <property type="entry name" value="LRR_6"/>
    <property type="match status" value="3"/>
</dbReference>
<reference evidence="3" key="1">
    <citation type="journal article" date="2022" name="bioRxiv">
        <title>Sequencing and chromosome-scale assembly of the giantPleurodeles waltlgenome.</title>
        <authorList>
            <person name="Brown T."/>
            <person name="Elewa A."/>
            <person name="Iarovenko S."/>
            <person name="Subramanian E."/>
            <person name="Araus A.J."/>
            <person name="Petzold A."/>
            <person name="Susuki M."/>
            <person name="Suzuki K.-i.T."/>
            <person name="Hayashi T."/>
            <person name="Toyoda A."/>
            <person name="Oliveira C."/>
            <person name="Osipova E."/>
            <person name="Leigh N.D."/>
            <person name="Simon A."/>
            <person name="Yun M.H."/>
        </authorList>
    </citation>
    <scope>NUCLEOTIDE SEQUENCE</scope>
    <source>
        <strain evidence="3">20211129_DDA</strain>
        <tissue evidence="3">Liver</tissue>
    </source>
</reference>
<evidence type="ECO:0000259" key="2">
    <source>
        <dbReference type="PROSITE" id="PS50222"/>
    </source>
</evidence>
<organism evidence="3 4">
    <name type="scientific">Pleurodeles waltl</name>
    <name type="common">Iberian ribbed newt</name>
    <dbReference type="NCBI Taxonomy" id="8319"/>
    <lineage>
        <taxon>Eukaryota</taxon>
        <taxon>Metazoa</taxon>
        <taxon>Chordata</taxon>
        <taxon>Craniata</taxon>
        <taxon>Vertebrata</taxon>
        <taxon>Euteleostomi</taxon>
        <taxon>Amphibia</taxon>
        <taxon>Batrachia</taxon>
        <taxon>Caudata</taxon>
        <taxon>Salamandroidea</taxon>
        <taxon>Salamandridae</taxon>
        <taxon>Pleurodelinae</taxon>
        <taxon>Pleurodeles</taxon>
    </lineage>
</organism>
<proteinExistence type="predicted"/>
<evidence type="ECO:0000256" key="1">
    <source>
        <dbReference type="SAM" id="MobiDB-lite"/>
    </source>
</evidence>
<accession>A0AAV7MM71</accession>